<dbReference type="PANTHER" id="PTHR23159">
    <property type="entry name" value="CENTROSOMAL PROTEIN 2"/>
    <property type="match status" value="1"/>
</dbReference>
<proteinExistence type="predicted"/>
<evidence type="ECO:0000256" key="2">
    <source>
        <dbReference type="SAM" id="MobiDB-lite"/>
    </source>
</evidence>
<reference evidence="4" key="1">
    <citation type="submission" date="2016-10" db="EMBL/GenBank/DDBJ databases">
        <authorList>
            <person name="Varghese N."/>
            <person name="Submissions S."/>
        </authorList>
    </citation>
    <scope>NUCLEOTIDE SEQUENCE [LARGE SCALE GENOMIC DNA]</scope>
    <source>
        <strain evidence="4">DSM 43163</strain>
    </source>
</reference>
<dbReference type="Proteomes" id="UP000236723">
    <property type="component" value="Unassembled WGS sequence"/>
</dbReference>
<dbReference type="InterPro" id="IPR027417">
    <property type="entry name" value="P-loop_NTPase"/>
</dbReference>
<gene>
    <name evidence="3" type="ORF">SAMN04489712_10661</name>
</gene>
<dbReference type="PANTHER" id="PTHR23159:SF31">
    <property type="entry name" value="CENTROSOME-ASSOCIATED PROTEIN CEP250 ISOFORM X1"/>
    <property type="match status" value="1"/>
</dbReference>
<evidence type="ECO:0000313" key="3">
    <source>
        <dbReference type="EMBL" id="SEG52904.1"/>
    </source>
</evidence>
<dbReference type="RefSeq" id="WP_160147013.1">
    <property type="nucleotide sequence ID" value="NZ_FNVO01000006.1"/>
</dbReference>
<feature type="coiled-coil region" evidence="1">
    <location>
        <begin position="928"/>
        <end position="990"/>
    </location>
</feature>
<feature type="compositionally biased region" description="Basic and acidic residues" evidence="2">
    <location>
        <begin position="558"/>
        <end position="593"/>
    </location>
</feature>
<accession>A0A1H6AX31</accession>
<dbReference type="SUPFAM" id="SSF52540">
    <property type="entry name" value="P-loop containing nucleoside triphosphate hydrolases"/>
    <property type="match status" value="1"/>
</dbReference>
<evidence type="ECO:0000313" key="4">
    <source>
        <dbReference type="Proteomes" id="UP000236723"/>
    </source>
</evidence>
<evidence type="ECO:0000256" key="1">
    <source>
        <dbReference type="SAM" id="Coils"/>
    </source>
</evidence>
<feature type="coiled-coil region" evidence="1">
    <location>
        <begin position="296"/>
        <end position="330"/>
    </location>
</feature>
<name>A0A1H6AX31_9ACTN</name>
<organism evidence="3 4">
    <name type="scientific">Thermomonospora echinospora</name>
    <dbReference type="NCBI Taxonomy" id="1992"/>
    <lineage>
        <taxon>Bacteria</taxon>
        <taxon>Bacillati</taxon>
        <taxon>Actinomycetota</taxon>
        <taxon>Actinomycetes</taxon>
        <taxon>Streptosporangiales</taxon>
        <taxon>Thermomonosporaceae</taxon>
        <taxon>Thermomonospora</taxon>
    </lineage>
</organism>
<dbReference type="Pfam" id="PF13558">
    <property type="entry name" value="SbcC_Walker_B"/>
    <property type="match status" value="1"/>
</dbReference>
<feature type="coiled-coil region" evidence="1">
    <location>
        <begin position="392"/>
        <end position="427"/>
    </location>
</feature>
<feature type="coiled-coil region" evidence="1">
    <location>
        <begin position="744"/>
        <end position="785"/>
    </location>
</feature>
<feature type="region of interest" description="Disordered" evidence="2">
    <location>
        <begin position="558"/>
        <end position="608"/>
    </location>
</feature>
<dbReference type="NCBIfam" id="TIGR02680">
    <property type="entry name" value="TIGR02680 family protein"/>
    <property type="match status" value="1"/>
</dbReference>
<keyword evidence="1" id="KW-0175">Coiled coil</keyword>
<dbReference type="EMBL" id="FNVO01000006">
    <property type="protein sequence ID" value="SEG52904.1"/>
    <property type="molecule type" value="Genomic_DNA"/>
</dbReference>
<protein>
    <submittedName>
        <fullName evidence="3">TIGR02680 family protein</fullName>
    </submittedName>
</protein>
<dbReference type="InterPro" id="IPR013496">
    <property type="entry name" value="CHP02680"/>
</dbReference>
<sequence length="1379" mass="153179">MNPEAWLAAARTGGVPEPARERWQPLRVGVVNLWEYDDAEFWYADGRLVLRGGNGAGKTKLLELTTLLLLRGEIAPPVLDPFGSQHRTMRFNLLPTGEEDDPRPMADNGLGYAWAEYGRLTAEGTPEYLVCGLGASARRGSGTEPVKRWMFLTTRRPGPDLVLAPAAGPLDEKELRKEAGVRVYDNAARYRTDLAAELFELDPTGYDNLTELLKQLRRPKLGERLNPRELERTLRDALPRLAANEVTQLAEGWDRLEELRRSVEQMETAATAVARFTRGPWRRWAQIVVRRRSDALASATTRLDNTTKQRRRAEEKLTAARHDVKVTEGELRKSRELLGDRRAELRELIDSSAYQDAVAATERAESLRQVADREAELVEGAQTAAARLAGRLAEAAHVLTDARREHAEAAEQAAESAEHLRKAADDTGIDAEPFLRGRDLAGLRVAHAARTERLDHLTTLHRVWRDARTRADQLAQILEDRRQAVHGLEGEAQEADDAVRTAAATLEEELTTWSATLRAAPCTERDLLYWQDRIPEAAQSRSSLLTAALHDHLDAARSHLQEQRAEQRSSRTRLTERRTTLEAELERVRHTAEEPPPPPVLWTRRRRPTGDDAVGAPLWACVRPRDGLASEDLDRLEAVLAAAGLLDAWLTPNGDLVTGPDTMITIAPAVARNLTEILGPTPAGGVTADRISAVLRGIGWHPARPPETAEEIWLAADGSWRHGSLTGSAESPQPASYLGATAREQARQRTITRLEGELAQLQAELEANQRLLNDTDETLRRLAQEAEAAPSEAELVRAVAFADATHTQLDRARGKLSVVQKQHADAARERDSAWAQVASYAAEHAFPLEDLGPLRHALGELRVAIDRHNADLKLLGVRQVHVERAEQEHGKAAHDSERADGELADAHKRARHAEIAARTAYEALSTGHQDQLKRRAELDTQATELERKVEDLGERLTELRVAENSAVAVLEKHEQARRTAAAEREAAAAAWWVAADRGLVAPLGVAVPDSRAVEATLDAARTVRREIEVAADAVDQDKAWRRCFAELQKLRQVLLPNRDGTVREEEDGDLPRVVILADQSAGWVPPETADGTLAAQVLAQRERFDAEQQQVLSRLLGSAFIEHLKERLDYTESVFTRINDRLAKHPTRQGHTLRLEWQADPSDIDAGRVIEALRQGYEHMAPARQDMIREFLRRKVEQAREDALSEGVADWQDHLARALDYRSWLRIQLRYKPGPAGRWRPFDAARHGSKSGGEKVVLLSQPLFAAAVVAYDAAGPHAPRPVWLDEAMTGVDTEVKASFMGLTVELDLDVMITAHDEWCRYATVPAAAVYDLARQKHLPGVDALPHLWCGGEWVVLEETQAIRPTSTDSLQEEGTLFAS</sequence>
<dbReference type="OrthoDB" id="8527901at2"/>
<keyword evidence="4" id="KW-1185">Reference proteome</keyword>